<keyword evidence="7" id="KW-1185">Reference proteome</keyword>
<dbReference type="InParanoid" id="A0A6J2XAA5"/>
<evidence type="ECO:0000256" key="4">
    <source>
        <dbReference type="ARBA" id="ARBA00022833"/>
    </source>
</evidence>
<evidence type="ECO:0000313" key="7">
    <source>
        <dbReference type="Proteomes" id="UP000504635"/>
    </source>
</evidence>
<dbReference type="PANTHER" id="PTHR46591:SF1">
    <property type="entry name" value="ZINC FINGER FYVE DOMAIN-CONTAINING PROTEIN 26"/>
    <property type="match status" value="1"/>
</dbReference>
<dbReference type="InterPro" id="IPR028730">
    <property type="entry name" value="ZFYVE26"/>
</dbReference>
<proteinExistence type="predicted"/>
<dbReference type="GO" id="GO:0005813">
    <property type="term" value="C:centrosome"/>
    <property type="evidence" value="ECO:0007669"/>
    <property type="project" value="TreeGrafter"/>
</dbReference>
<keyword evidence="2" id="KW-0479">Metal-binding</keyword>
<dbReference type="InterPro" id="IPR017455">
    <property type="entry name" value="Znf_FYVE-rel"/>
</dbReference>
<dbReference type="GO" id="GO:0032266">
    <property type="term" value="F:phosphatidylinositol-3-phosphate binding"/>
    <property type="evidence" value="ECO:0007669"/>
    <property type="project" value="InterPro"/>
</dbReference>
<dbReference type="Gene3D" id="3.30.40.10">
    <property type="entry name" value="Zinc/RING finger domain, C3HC4 (zinc finger)"/>
    <property type="match status" value="1"/>
</dbReference>
<evidence type="ECO:0000256" key="2">
    <source>
        <dbReference type="ARBA" id="ARBA00022723"/>
    </source>
</evidence>
<dbReference type="FunCoup" id="A0A6J2XAA5">
    <property type="interactions" value="22"/>
</dbReference>
<feature type="domain" description="FYVE-type" evidence="6">
    <location>
        <begin position="1205"/>
        <end position="1265"/>
    </location>
</feature>
<dbReference type="RefSeq" id="XP_030748167.1">
    <property type="nucleotide sequence ID" value="XM_030892307.1"/>
</dbReference>
<dbReference type="GO" id="GO:0032465">
    <property type="term" value="P:regulation of cytokinesis"/>
    <property type="evidence" value="ECO:0007669"/>
    <property type="project" value="TreeGrafter"/>
</dbReference>
<dbReference type="GO" id="GO:0005765">
    <property type="term" value="C:lysosomal membrane"/>
    <property type="evidence" value="ECO:0007669"/>
    <property type="project" value="TreeGrafter"/>
</dbReference>
<dbReference type="InterPro" id="IPR011011">
    <property type="entry name" value="Znf_FYVE_PHD"/>
</dbReference>
<dbReference type="GO" id="GO:0008270">
    <property type="term" value="F:zinc ion binding"/>
    <property type="evidence" value="ECO:0007669"/>
    <property type="project" value="UniProtKB-KW"/>
</dbReference>
<dbReference type="PANTHER" id="PTHR46591">
    <property type="entry name" value="ZINC FINGER FYVE DOMAIN-CONTAINING PROTEIN 26"/>
    <property type="match status" value="1"/>
</dbReference>
<dbReference type="InterPro" id="IPR000306">
    <property type="entry name" value="Znf_FYVE"/>
</dbReference>
<keyword evidence="4" id="KW-0862">Zinc</keyword>
<sequence>MEVQEVTVLLTRDNIDLNNFYKSFSTLHAESNGVEELIIKVWELIGQDVLLKDIVYLSLLANKNFDLLKRSIRWDKNTFQLNINDASSYFDYTVFFKNHWFNELIHCVDLKALETFQIQTCDKIILLQIINAINNTSGEIDINWLINRIGGINIANISDIWTYFINEIKYLLKVVEFCQSRSSTSKSLEKLHFAGRYSLLEIFSQYLNLHNDCNDCNFFLSDTISSNLSHHEDFQDQLKTLTCYSIISQFFKLIIPYKSLEKVNVNDEILNIQKELINIEDFSMQIDLLELVFAMIFMKKSHIKHSVNTDETHDYSSMFVCNQQEVRLILFTLKEVIDHIWLKNLYPPGSDEIKRLEQLRKYVFDALWRLEIIENLKSGLKCEKNLLYYMLAEPEALVNICLKYGHFARASEVLEIFNLTETPLAQKIYYAGLLEELKINLKRTAKIKLMPDVDKHSPKFNYEEIVKKFLQKHPTIPDEDSDKIIQQNRDIYPFLEHYRSEKSVFLNVLDLAITQSSFFEDTASLFNLASKYNSLSETESHFSRFGRSLKLLFDEIGPCNKYSASDILLNSSISLDVEKHKEQLEFYIELETLYTKFCNALTIDEDGVFNKNHLSHQILLHISKLCCQDPGSVKYLQKLFNYLKAFSEVLYIESDTSNLISNNKNTSFFELLTYNRSELMGKLLFELNLDPIEFEKYFKKLKLDFLYHVTGNCFPTINLHMEEDIDEDELYHENFLYTPNKAVIAYILKRNRLLALILNEMYHVEGVEVDVNETRIQNLLNYLRLPRIEHLKCMYNDSEILTVLQNDIPYKKVKDFVDSEMGRHDFTSSTFTNQSFEAAEEISEEGVTSVWKRLADMIDSIPERQNYKEQRFSELRDMLLAKLVTDAFECEYYKNVLYIKDRDIRINLLLDNMKTWPMDFCVKCIKDEISRFDVIEDEKIEELKAWLKHIEHSMMVMEVLGITAWSDMYNMCAFEPTRVITKLLIAQKIDLLIEVIDLHEVSNTMLLCVDAQFLAQTFEIEDNLNSVESLLKILPQPHCIAVCKEFLNTLKNVDHLQFIANVLSTISEDRHLSNISLSLKILSAFPPNEHAQHLLALLNDPLSIIEGLVMNTKLDRLGAVLKLITDLIPVCDSDDCSVSVESIDELLRHYARKSLDFRVVTHLVTKLKPSEAGSLKSSSSFAGDTPHRSFVMPEDVPTKQEWVQNTEVTECMCCSNVLFSMFNRRHHCRRCGRVVCSACSKKRMIVHNYGDILVRVCLDCFHETFKDQSVSEDNRSSWSLIDDFWILTDDPEHNRIVREEFSYEFAPSVSLFLSLMKFHSKTEEYSKFLLEQCEVLLKLLMPSNELTREIDYLLVIRMLKSLAVAVKMASLDTSLQYGSSIADTIMNQASLLELLAERGCLQLLPVIGESPFVDAISIRRLTDKLLETEQWNLALEVSTKAGLDNSGVFVAWGKSCLKAGCLMLAREKFSKCLDRTASHHEMTYLEFQTSTLKVAKTPPLLNDIIKILESKKESIDETVLKTVDGLKFSGSTTTLNQSSTSAFQSEGALFILNKINNLKDIENGSYNSTKDKFAGFSSPRLDPVIYEECVYYLAKYGNSVSLVEFHLKYKQYEKLLRYMVEKRLSHEVFIHIYMKCLKEGTVELLQAYMSQIDSSLMIWQNYLRKICFHLEKQNLLNCLYQLQQYMGDYVRAAMTCIRFYEQNSSSFTDLVANKLFMEKSVEHLKQALEQEQWVDVSPVEMTESRMSFEEKSITNPLLIKKMSYRDIEKNMQTIHIQCQVTQFLANRESSGVFPMQIYSNILPNPDNLPRDKIKIPTLFGSADDKKFLAVLCIICGETVPEGFKFAITIINEFKLKPIKVFNEAGKYLAQTEKFGSIAELVDIIRKNSDAGDKTVTEMCDEMLIHAVATLTKARAPEAQVESLIRFISDKAVKISAYIEARQLKTAYFLATKYKRIMDIRRILKEAEMLNQPNIRILCQKALQKYSQTSNTDSEAK</sequence>
<keyword evidence="3 5" id="KW-0863">Zinc-finger</keyword>
<dbReference type="SMART" id="SM00064">
    <property type="entry name" value="FYVE"/>
    <property type="match status" value="1"/>
</dbReference>
<evidence type="ECO:0000256" key="5">
    <source>
        <dbReference type="PROSITE-ProRule" id="PRU00091"/>
    </source>
</evidence>
<dbReference type="PROSITE" id="PS50178">
    <property type="entry name" value="ZF_FYVE"/>
    <property type="match status" value="1"/>
</dbReference>
<dbReference type="Pfam" id="PF01363">
    <property type="entry name" value="FYVE"/>
    <property type="match status" value="1"/>
</dbReference>
<dbReference type="InterPro" id="IPR057946">
    <property type="entry name" value="TPR_ZFYVE26"/>
</dbReference>
<name>A0A6J2XAA5_SITOR</name>
<dbReference type="KEGG" id="soy:115876505"/>
<dbReference type="GeneID" id="115876505"/>
<accession>A0A6J2XAA5</accession>
<evidence type="ECO:0000259" key="6">
    <source>
        <dbReference type="PROSITE" id="PS50178"/>
    </source>
</evidence>
<dbReference type="InterPro" id="IPR013083">
    <property type="entry name" value="Znf_RING/FYVE/PHD"/>
</dbReference>
<dbReference type="Pfam" id="PF25569">
    <property type="entry name" value="TPR_ZFYVE26"/>
    <property type="match status" value="1"/>
</dbReference>
<evidence type="ECO:0000256" key="1">
    <source>
        <dbReference type="ARBA" id="ARBA00022553"/>
    </source>
</evidence>
<dbReference type="SUPFAM" id="SSF57903">
    <property type="entry name" value="FYVE/PHD zinc finger"/>
    <property type="match status" value="1"/>
</dbReference>
<reference evidence="8" key="1">
    <citation type="submission" date="2025-08" db="UniProtKB">
        <authorList>
            <consortium name="RefSeq"/>
        </authorList>
    </citation>
    <scope>IDENTIFICATION</scope>
    <source>
        <tissue evidence="8">Gonads</tissue>
    </source>
</reference>
<evidence type="ECO:0000256" key="3">
    <source>
        <dbReference type="ARBA" id="ARBA00022771"/>
    </source>
</evidence>
<dbReference type="GO" id="GO:0030496">
    <property type="term" value="C:midbody"/>
    <property type="evidence" value="ECO:0007669"/>
    <property type="project" value="TreeGrafter"/>
</dbReference>
<keyword evidence="1" id="KW-0597">Phosphoprotein</keyword>
<evidence type="ECO:0000313" key="8">
    <source>
        <dbReference type="RefSeq" id="XP_030748167.1"/>
    </source>
</evidence>
<dbReference type="CTD" id="41370"/>
<organism evidence="7 8">
    <name type="scientific">Sitophilus oryzae</name>
    <name type="common">Rice weevil</name>
    <name type="synonym">Curculio oryzae</name>
    <dbReference type="NCBI Taxonomy" id="7048"/>
    <lineage>
        <taxon>Eukaryota</taxon>
        <taxon>Metazoa</taxon>
        <taxon>Ecdysozoa</taxon>
        <taxon>Arthropoda</taxon>
        <taxon>Hexapoda</taxon>
        <taxon>Insecta</taxon>
        <taxon>Pterygota</taxon>
        <taxon>Neoptera</taxon>
        <taxon>Endopterygota</taxon>
        <taxon>Coleoptera</taxon>
        <taxon>Polyphaga</taxon>
        <taxon>Cucujiformia</taxon>
        <taxon>Curculionidae</taxon>
        <taxon>Dryophthorinae</taxon>
        <taxon>Sitophilus</taxon>
    </lineage>
</organism>
<protein>
    <submittedName>
        <fullName evidence="8">Zinc finger FYVE domain-containing protein 26</fullName>
    </submittedName>
</protein>
<dbReference type="GO" id="GO:0000281">
    <property type="term" value="P:mitotic cytokinesis"/>
    <property type="evidence" value="ECO:0007669"/>
    <property type="project" value="InterPro"/>
</dbReference>
<dbReference type="Proteomes" id="UP000504635">
    <property type="component" value="Unplaced"/>
</dbReference>
<gene>
    <name evidence="8" type="primary">LOC115876505</name>
</gene>
<dbReference type="OrthoDB" id="1936617at2759"/>
<dbReference type="GO" id="GO:0000724">
    <property type="term" value="P:double-strand break repair via homologous recombination"/>
    <property type="evidence" value="ECO:0007669"/>
    <property type="project" value="InterPro"/>
</dbReference>